<dbReference type="EMBL" id="BAAANN010000122">
    <property type="protein sequence ID" value="GAA1995867.1"/>
    <property type="molecule type" value="Genomic_DNA"/>
</dbReference>
<evidence type="ECO:0000313" key="1">
    <source>
        <dbReference type="EMBL" id="GAA1995867.1"/>
    </source>
</evidence>
<gene>
    <name evidence="1" type="ORF">GCM10009754_88390</name>
</gene>
<evidence type="ECO:0000313" key="2">
    <source>
        <dbReference type="Proteomes" id="UP001501116"/>
    </source>
</evidence>
<proteinExistence type="predicted"/>
<accession>A0ABP5EDB0</accession>
<organism evidence="1 2">
    <name type="scientific">Amycolatopsis minnesotensis</name>
    <dbReference type="NCBI Taxonomy" id="337894"/>
    <lineage>
        <taxon>Bacteria</taxon>
        <taxon>Bacillati</taxon>
        <taxon>Actinomycetota</taxon>
        <taxon>Actinomycetes</taxon>
        <taxon>Pseudonocardiales</taxon>
        <taxon>Pseudonocardiaceae</taxon>
        <taxon>Amycolatopsis</taxon>
    </lineage>
</organism>
<dbReference type="Proteomes" id="UP001501116">
    <property type="component" value="Unassembled WGS sequence"/>
</dbReference>
<sequence>MIFAVVRLDRNAIAASEDYHHNGRPGTTLACAGKTLLDLRFF</sequence>
<name>A0ABP5EDB0_9PSEU</name>
<keyword evidence="2" id="KW-1185">Reference proteome</keyword>
<protein>
    <submittedName>
        <fullName evidence="1">Uncharacterized protein</fullName>
    </submittedName>
</protein>
<reference evidence="2" key="1">
    <citation type="journal article" date="2019" name="Int. J. Syst. Evol. Microbiol.">
        <title>The Global Catalogue of Microorganisms (GCM) 10K type strain sequencing project: providing services to taxonomists for standard genome sequencing and annotation.</title>
        <authorList>
            <consortium name="The Broad Institute Genomics Platform"/>
            <consortium name="The Broad Institute Genome Sequencing Center for Infectious Disease"/>
            <person name="Wu L."/>
            <person name="Ma J."/>
        </authorList>
    </citation>
    <scope>NUCLEOTIDE SEQUENCE [LARGE SCALE GENOMIC DNA]</scope>
    <source>
        <strain evidence="2">JCM 14545</strain>
    </source>
</reference>
<comment type="caution">
    <text evidence="1">The sequence shown here is derived from an EMBL/GenBank/DDBJ whole genome shotgun (WGS) entry which is preliminary data.</text>
</comment>